<comment type="caution">
    <text evidence="3">The sequence shown here is derived from an EMBL/GenBank/DDBJ whole genome shotgun (WGS) entry which is preliminary data.</text>
</comment>
<dbReference type="SUPFAM" id="SSF51735">
    <property type="entry name" value="NAD(P)-binding Rossmann-fold domains"/>
    <property type="match status" value="1"/>
</dbReference>
<evidence type="ECO:0000256" key="2">
    <source>
        <dbReference type="ARBA" id="ARBA00023002"/>
    </source>
</evidence>
<proteinExistence type="inferred from homology"/>
<dbReference type="OrthoDB" id="9780084at2"/>
<dbReference type="Proteomes" id="UP000179467">
    <property type="component" value="Unassembled WGS sequence"/>
</dbReference>
<dbReference type="Gene3D" id="3.40.50.720">
    <property type="entry name" value="NAD(P)-binding Rossmann-like Domain"/>
    <property type="match status" value="1"/>
</dbReference>
<dbReference type="RefSeq" id="WP_070934392.1">
    <property type="nucleotide sequence ID" value="NZ_MIPT01000001.1"/>
</dbReference>
<name>A0A1S1HGB5_9SPHN</name>
<dbReference type="CDD" id="cd05233">
    <property type="entry name" value="SDR_c"/>
    <property type="match status" value="1"/>
</dbReference>
<comment type="similarity">
    <text evidence="1">Belongs to the short-chain dehydrogenases/reductases (SDR) family.</text>
</comment>
<dbReference type="NCBIfam" id="NF005909">
    <property type="entry name" value="PRK07890.1"/>
    <property type="match status" value="1"/>
</dbReference>
<dbReference type="FunFam" id="3.40.50.720:FF:000084">
    <property type="entry name" value="Short-chain dehydrogenase reductase"/>
    <property type="match status" value="1"/>
</dbReference>
<dbReference type="EMBL" id="MIPT01000001">
    <property type="protein sequence ID" value="OHT21137.1"/>
    <property type="molecule type" value="Genomic_DNA"/>
</dbReference>
<sequence length="261" mass="26945">MLLKDKVIVITGVGPGMGQAMARIAAAEGAKVAIGARNGAFLEGVAKEIRAAGGEAVAQVTDVSKRADCDALANAAAAAFGRIDGLVNSAYAAGENGLFDDGDLESWASVIDVACMGSARMAQAVLPHMKAQGGGAIVNVATMQSLKPLPGGSPSYAVAKGALTTLTRQIAADYGRHNIRVNSTRMGWLWGEPVRNAIKGMAQHQGISEEDIVKGVAARIPLGVIPPEEECARSVLMFVSDYTRMVTGAVLDINGGEWMAP</sequence>
<dbReference type="Pfam" id="PF13561">
    <property type="entry name" value="adh_short_C2"/>
    <property type="match status" value="1"/>
</dbReference>
<keyword evidence="2 3" id="KW-0560">Oxidoreductase</keyword>
<keyword evidence="4" id="KW-1185">Reference proteome</keyword>
<dbReference type="AlphaFoldDB" id="A0A1S1HGB5"/>
<accession>A0A1S1HGB5</accession>
<evidence type="ECO:0000313" key="4">
    <source>
        <dbReference type="Proteomes" id="UP000179467"/>
    </source>
</evidence>
<dbReference type="PRINTS" id="PR00080">
    <property type="entry name" value="SDRFAMILY"/>
</dbReference>
<gene>
    <name evidence="3" type="primary">tsaC1_3</name>
    <name evidence="3" type="ORF">BHE75_03142</name>
</gene>
<dbReference type="PANTHER" id="PTHR43669">
    <property type="entry name" value="5-KETO-D-GLUCONATE 5-REDUCTASE"/>
    <property type="match status" value="1"/>
</dbReference>
<organism evidence="3 4">
    <name type="scientific">Edaphosphingomonas haloaromaticamans</name>
    <dbReference type="NCBI Taxonomy" id="653954"/>
    <lineage>
        <taxon>Bacteria</taxon>
        <taxon>Pseudomonadati</taxon>
        <taxon>Pseudomonadota</taxon>
        <taxon>Alphaproteobacteria</taxon>
        <taxon>Sphingomonadales</taxon>
        <taxon>Rhizorhabdaceae</taxon>
        <taxon>Edaphosphingomonas</taxon>
    </lineage>
</organism>
<dbReference type="InterPro" id="IPR036291">
    <property type="entry name" value="NAD(P)-bd_dom_sf"/>
</dbReference>
<dbReference type="PANTHER" id="PTHR43669:SF3">
    <property type="entry name" value="ALCOHOL DEHYDROGENASE, PUTATIVE (AFU_ORTHOLOGUE AFUA_3G03445)-RELATED"/>
    <property type="match status" value="1"/>
</dbReference>
<reference evidence="3 4" key="1">
    <citation type="submission" date="2016-09" db="EMBL/GenBank/DDBJ databases">
        <title>Metabolic pathway, cell adaptation mechanisms and a novel monoxygenase revealed through proteogenomic-transcription analysis of a Sphingomonas haloaromaticamans strain degrading the fungicide ortho-phenylphenol.</title>
        <authorList>
            <person name="Perruchon C."/>
            <person name="Papadopoulou E.S."/>
            <person name="Rousidou C."/>
            <person name="Vasileiadis S."/>
            <person name="Tanou G."/>
            <person name="Amoutzias G."/>
            <person name="Molassiotis A."/>
            <person name="Karpouzas D.G."/>
        </authorList>
    </citation>
    <scope>NUCLEOTIDE SEQUENCE [LARGE SCALE GENOMIC DNA]</scope>
    <source>
        <strain evidence="3 4">P3</strain>
    </source>
</reference>
<evidence type="ECO:0000256" key="1">
    <source>
        <dbReference type="ARBA" id="ARBA00006484"/>
    </source>
</evidence>
<evidence type="ECO:0000313" key="3">
    <source>
        <dbReference type="EMBL" id="OHT21137.1"/>
    </source>
</evidence>
<dbReference type="PRINTS" id="PR00081">
    <property type="entry name" value="GDHRDH"/>
</dbReference>
<dbReference type="GO" id="GO:0018482">
    <property type="term" value="F:4-formylbenzenesulfonate dehydrogenase activity"/>
    <property type="evidence" value="ECO:0007669"/>
    <property type="project" value="UniProtKB-EC"/>
</dbReference>
<dbReference type="InterPro" id="IPR002347">
    <property type="entry name" value="SDR_fam"/>
</dbReference>
<protein>
    <submittedName>
        <fullName evidence="3">4-formylbenzenesulfonate dehydrogenase TsaC1/TsaC2</fullName>
        <ecNumber evidence="3">1.2.1.62</ecNumber>
    </submittedName>
</protein>
<dbReference type="EC" id="1.2.1.62" evidence="3"/>